<reference evidence="1 2" key="1">
    <citation type="submission" date="2024-02" db="EMBL/GenBank/DDBJ databases">
        <title>Identification of pathogenicity and growth-promoting function of Pseudomonas putida variant.</title>
        <authorList>
            <person name="Sun J."/>
        </authorList>
    </citation>
    <scope>NUCLEOTIDE SEQUENCE [LARGE SCALE GENOMIC DNA]</scope>
    <source>
        <strain evidence="1 2">A03</strain>
    </source>
</reference>
<name>A0ABU8QN63_9PSED</name>
<evidence type="ECO:0000313" key="2">
    <source>
        <dbReference type="Proteomes" id="UP001380290"/>
    </source>
</evidence>
<dbReference type="InterPro" id="IPR019659">
    <property type="entry name" value="DUF2514"/>
</dbReference>
<keyword evidence="2" id="KW-1185">Reference proteome</keyword>
<proteinExistence type="predicted"/>
<evidence type="ECO:0000313" key="1">
    <source>
        <dbReference type="EMBL" id="MEJ5862098.1"/>
    </source>
</evidence>
<feature type="non-terminal residue" evidence="1">
    <location>
        <position position="138"/>
    </location>
</feature>
<gene>
    <name evidence="1" type="ORF">V7S98_02550</name>
</gene>
<comment type="caution">
    <text evidence="1">The sequence shown here is derived from an EMBL/GenBank/DDBJ whole genome shotgun (WGS) entry which is preliminary data.</text>
</comment>
<dbReference type="Pfam" id="PF10721">
    <property type="entry name" value="DUF2514"/>
    <property type="match status" value="1"/>
</dbReference>
<protein>
    <submittedName>
        <fullName evidence="1">DUF2514 family protein</fullName>
    </submittedName>
</protein>
<dbReference type="RefSeq" id="WP_339598182.1">
    <property type="nucleotide sequence ID" value="NZ_JBBHLC010000003.1"/>
</dbReference>
<dbReference type="EMBL" id="JBBHLC010000003">
    <property type="protein sequence ID" value="MEJ5862098.1"/>
    <property type="molecule type" value="Genomic_DNA"/>
</dbReference>
<organism evidence="1 2">
    <name type="scientific">Pseudomonas farsensis</name>
    <dbReference type="NCBI Taxonomy" id="2745492"/>
    <lineage>
        <taxon>Bacteria</taxon>
        <taxon>Pseudomonadati</taxon>
        <taxon>Pseudomonadota</taxon>
        <taxon>Gammaproteobacteria</taxon>
        <taxon>Pseudomonadales</taxon>
        <taxon>Pseudomonadaceae</taxon>
        <taxon>Pseudomonas</taxon>
    </lineage>
</organism>
<sequence length="138" mass="14660">MSGWGLRAIVLLLVVASYWGAYSHGCAVKDAEWQTRWAVRDAADKQAWAVEEAAAREEEKRRAKAQEEVRADAHEQRTIAVIAAAGADAAGQRLHHEAGKLAANVSCSGTDPGAVARGQAATRAAMVLSDLLARADAR</sequence>
<accession>A0ABU8QN63</accession>
<dbReference type="Proteomes" id="UP001380290">
    <property type="component" value="Unassembled WGS sequence"/>
</dbReference>